<accession>A0A073IRQ5</accession>
<dbReference type="OrthoDB" id="4653at2"/>
<keyword evidence="1" id="KW-0472">Membrane</keyword>
<dbReference type="RefSeq" id="WP_051682681.1">
    <property type="nucleotide sequence ID" value="NZ_CALIAO010000062.1"/>
</dbReference>
<gene>
    <name evidence="2" type="ORF">EH55_03065</name>
</gene>
<evidence type="ECO:0000256" key="1">
    <source>
        <dbReference type="SAM" id="Phobius"/>
    </source>
</evidence>
<organism evidence="2 3">
    <name type="scientific">Synergistes jonesii</name>
    <dbReference type="NCBI Taxonomy" id="2754"/>
    <lineage>
        <taxon>Bacteria</taxon>
        <taxon>Thermotogati</taxon>
        <taxon>Synergistota</taxon>
        <taxon>Synergistia</taxon>
        <taxon>Synergistales</taxon>
        <taxon>Synergistaceae</taxon>
        <taxon>Synergistes</taxon>
    </lineage>
</organism>
<feature type="transmembrane region" description="Helical" evidence="1">
    <location>
        <begin position="98"/>
        <end position="117"/>
    </location>
</feature>
<protein>
    <recommendedName>
        <fullName evidence="4">Rod shape-determining protein MreD</fullName>
    </recommendedName>
</protein>
<sequence length="155" mass="17468">MILLSLIWLLQDFAQLLLMGICMIPDVFLLTILFIALLPEKSKEEQSKLVWIAFFGGLLWDLRWTNLPGLTSAISGGVIGLACFIWQKLPAIGRTPFAFMAVSAFCELVYALGHYFFWTIPSQSALRQFIVQQLIAVPVIIIFAWLFGRASERNG</sequence>
<evidence type="ECO:0008006" key="4">
    <source>
        <dbReference type="Google" id="ProtNLM"/>
    </source>
</evidence>
<keyword evidence="1" id="KW-0812">Transmembrane</keyword>
<evidence type="ECO:0000313" key="2">
    <source>
        <dbReference type="EMBL" id="KEJ92459.1"/>
    </source>
</evidence>
<dbReference type="EMBL" id="JMKI01000026">
    <property type="protein sequence ID" value="KEJ92459.1"/>
    <property type="molecule type" value="Genomic_DNA"/>
</dbReference>
<name>A0A073IRQ5_9BACT</name>
<dbReference type="GeneID" id="90983331"/>
<dbReference type="Proteomes" id="UP000027665">
    <property type="component" value="Unassembled WGS sequence"/>
</dbReference>
<evidence type="ECO:0000313" key="3">
    <source>
        <dbReference type="Proteomes" id="UP000027665"/>
    </source>
</evidence>
<feature type="transmembrane region" description="Helical" evidence="1">
    <location>
        <begin position="70"/>
        <end position="86"/>
    </location>
</feature>
<keyword evidence="1" id="KW-1133">Transmembrane helix</keyword>
<dbReference type="AlphaFoldDB" id="A0A073IRQ5"/>
<comment type="caution">
    <text evidence="2">The sequence shown here is derived from an EMBL/GenBank/DDBJ whole genome shotgun (WGS) entry which is preliminary data.</text>
</comment>
<reference evidence="2 3" key="1">
    <citation type="submission" date="2014-04" db="EMBL/GenBank/DDBJ databases">
        <title>Draft Genome Sequence of Synergistes jonesii.</title>
        <authorList>
            <person name="Coil D.A."/>
            <person name="Eisen J.A."/>
            <person name="Holland-Moritz H.E."/>
        </authorList>
    </citation>
    <scope>NUCLEOTIDE SEQUENCE [LARGE SCALE GENOMIC DNA]</scope>
    <source>
        <strain evidence="2 3">78-1</strain>
    </source>
</reference>
<feature type="transmembrane region" description="Helical" evidence="1">
    <location>
        <begin position="13"/>
        <end position="37"/>
    </location>
</feature>
<feature type="transmembrane region" description="Helical" evidence="1">
    <location>
        <begin position="129"/>
        <end position="148"/>
    </location>
</feature>
<dbReference type="eggNOG" id="ENOG50335NU">
    <property type="taxonomic scope" value="Bacteria"/>
</dbReference>
<proteinExistence type="predicted"/>
<dbReference type="STRING" id="2754.EH55_03065"/>
<keyword evidence="3" id="KW-1185">Reference proteome</keyword>